<feature type="region of interest" description="Disordered" evidence="1">
    <location>
        <begin position="1"/>
        <end position="135"/>
    </location>
</feature>
<feature type="transmembrane region" description="Helical" evidence="2">
    <location>
        <begin position="517"/>
        <end position="541"/>
    </location>
</feature>
<feature type="transmembrane region" description="Helical" evidence="2">
    <location>
        <begin position="553"/>
        <end position="574"/>
    </location>
</feature>
<dbReference type="AlphaFoldDB" id="A0A061BIW0"/>
<evidence type="ECO:0000256" key="1">
    <source>
        <dbReference type="SAM" id="MobiDB-lite"/>
    </source>
</evidence>
<feature type="region of interest" description="Disordered" evidence="1">
    <location>
        <begin position="290"/>
        <end position="344"/>
    </location>
</feature>
<feature type="compositionally biased region" description="Low complexity" evidence="1">
    <location>
        <begin position="68"/>
        <end position="81"/>
    </location>
</feature>
<feature type="compositionally biased region" description="Polar residues" evidence="1">
    <location>
        <begin position="321"/>
        <end position="333"/>
    </location>
</feature>
<evidence type="ECO:0000256" key="2">
    <source>
        <dbReference type="SAM" id="Phobius"/>
    </source>
</evidence>
<feature type="compositionally biased region" description="Basic and acidic residues" evidence="1">
    <location>
        <begin position="37"/>
        <end position="62"/>
    </location>
</feature>
<dbReference type="EMBL" id="LK052960">
    <property type="protein sequence ID" value="CDR49322.1"/>
    <property type="molecule type" value="Genomic_DNA"/>
</dbReference>
<feature type="transmembrane region" description="Helical" evidence="2">
    <location>
        <begin position="404"/>
        <end position="422"/>
    </location>
</feature>
<proteinExistence type="predicted"/>
<keyword evidence="2" id="KW-0472">Membrane</keyword>
<feature type="compositionally biased region" description="Low complexity" evidence="1">
    <location>
        <begin position="228"/>
        <end position="252"/>
    </location>
</feature>
<organism evidence="3">
    <name type="scientific">Rhodotorula toruloides</name>
    <name type="common">Yeast</name>
    <name type="synonym">Rhodosporidium toruloides</name>
    <dbReference type="NCBI Taxonomy" id="5286"/>
    <lineage>
        <taxon>Eukaryota</taxon>
        <taxon>Fungi</taxon>
        <taxon>Dikarya</taxon>
        <taxon>Basidiomycota</taxon>
        <taxon>Pucciniomycotina</taxon>
        <taxon>Microbotryomycetes</taxon>
        <taxon>Sporidiobolales</taxon>
        <taxon>Sporidiobolaceae</taxon>
        <taxon>Rhodotorula</taxon>
    </lineage>
</organism>
<feature type="compositionally biased region" description="Acidic residues" evidence="1">
    <location>
        <begin position="116"/>
        <end position="129"/>
    </location>
</feature>
<keyword evidence="2" id="KW-0812">Transmembrane</keyword>
<evidence type="ECO:0000313" key="3">
    <source>
        <dbReference type="EMBL" id="CDR49322.1"/>
    </source>
</evidence>
<feature type="compositionally biased region" description="Low complexity" evidence="1">
    <location>
        <begin position="94"/>
        <end position="111"/>
    </location>
</feature>
<dbReference type="OrthoDB" id="3339358at2759"/>
<feature type="region of interest" description="Disordered" evidence="1">
    <location>
        <begin position="228"/>
        <end position="260"/>
    </location>
</feature>
<gene>
    <name evidence="3" type="ORF">RHTO0S_25e01244g</name>
</gene>
<reference evidence="3" key="1">
    <citation type="journal article" date="2014" name="Genome Announc.">
        <title>Draft genome sequence of Rhodosporidium toruloides CECT1137, an oleaginous yeast of biotechnological interest.</title>
        <authorList>
            <person name="Morin N."/>
            <person name="Calcas X."/>
            <person name="Devillers H."/>
            <person name="Durrens P."/>
            <person name="Sherman D.J."/>
            <person name="Nicaud J.-M."/>
            <person name="Neuveglise C."/>
        </authorList>
    </citation>
    <scope>NUCLEOTIDE SEQUENCE</scope>
    <source>
        <strain evidence="3">CECT1137</strain>
    </source>
</reference>
<protein>
    <submittedName>
        <fullName evidence="3">RHTO0S25e01244g1_1</fullName>
    </submittedName>
</protein>
<name>A0A061BIW0_RHOTO</name>
<accession>A0A061BIW0</accession>
<keyword evidence="2" id="KW-1133">Transmembrane helix</keyword>
<feature type="transmembrane region" description="Helical" evidence="2">
    <location>
        <begin position="434"/>
        <end position="455"/>
    </location>
</feature>
<sequence length="921" mass="98471">MHRRPSPLRVDTHLHPALVHDALSHARRPRSSTLTELDEHSPAPWRADENGADDAVEHDAWSRRQRRASGSGAGTDATAADLLYPLRGARRDGSGSTTSLLTASGSASDSAYGTLDELDSDAPDADADPLCESPLPAEHDERAAAWRQRVAESFRARSERRVQAALDSRGWKVAEQEQADGAYWRRKTRSLERRLLESVQSSPDVGQEPVFALDVAYDADSSFDSLDSLFSPPDSLTPSTSASSSRSSPEPSECGESDSAAIRLSLQRKRRRLTKQVDVVDAAATFLSRRHTLPRRNRPRESSFKVSFPPSPTKRRSTSSLASTDSKTESPNQHEPAAKPPTLSPPLTRTIVILSATISLASYLSPIPLVTPLSPVPLRHADTPASLVLQSANAALAPLLAQPSLPGVVLAATTLFLAARLERRTTSLSARSKVAVAGVAWAAIVGVRVLASWVFGRVLGWAHPQFFSTRAIHEVGAGLAPLLLALNLLSFRSSSFLDAALLAANFVVPVSKGGAGLWLGISAVLVGHVGALVLSLVRFFATPPATSAKPASSSFSVSHLLALALLPTFAFYAVSPTPSPIQTDLAFSQLHPEQPSLLTVLLMTAPRPGTPDFLIQTVESWLGALPDPSSPLLGDNSTSFSPLAMPTSSRLRVIVYTHFASHPMFELAQSTFASNPKAAHYIEWHRDPRAFAAQNRLDQRLHVARGLEYAASEGGAYVLLTEDDFPLCEDAKPARGKERSWDNAWKELQAALVATNARMPDPFADAPDSPPGHCGLFLATGGSGLAIRSSIAARLPALLLGDDDPHGYAREEAAARGEIVVKREGEGADTPDLVIQDCLRGKLPECAVCAPGVGGAEGSARLPGGVVGERVGKSGLAGTERLLQRHLGYNASTLPGRKYGREEWACGWRQPFNGEPDILTV</sequence>